<reference evidence="2 3" key="1">
    <citation type="journal article" date="2022" name="G3 (Bethesda)">
        <title>Whole-genome sequence and methylome profiling of the almond [Prunus dulcis (Mill.) D.A. Webb] cultivar 'Nonpareil'.</title>
        <authorList>
            <person name="D'Amico-Willman K.M."/>
            <person name="Ouma W.Z."/>
            <person name="Meulia T."/>
            <person name="Sideli G.M."/>
            <person name="Gradziel T.M."/>
            <person name="Fresnedo-Ramirez J."/>
        </authorList>
    </citation>
    <scope>NUCLEOTIDE SEQUENCE [LARGE SCALE GENOMIC DNA]</scope>
    <source>
        <strain evidence="2">Clone GOH B32 T37-40</strain>
    </source>
</reference>
<evidence type="ECO:0008006" key="4">
    <source>
        <dbReference type="Google" id="ProtNLM"/>
    </source>
</evidence>
<dbReference type="AlphaFoldDB" id="A0AAD4VEK2"/>
<name>A0AAD4VEK2_PRUDU</name>
<accession>A0AAD4VEK2</accession>
<comment type="caution">
    <text evidence="2">The sequence shown here is derived from an EMBL/GenBank/DDBJ whole genome shotgun (WGS) entry which is preliminary data.</text>
</comment>
<evidence type="ECO:0000256" key="1">
    <source>
        <dbReference type="SAM" id="MobiDB-lite"/>
    </source>
</evidence>
<organism evidence="2 3">
    <name type="scientific">Prunus dulcis</name>
    <name type="common">Almond</name>
    <name type="synonym">Amygdalus dulcis</name>
    <dbReference type="NCBI Taxonomy" id="3755"/>
    <lineage>
        <taxon>Eukaryota</taxon>
        <taxon>Viridiplantae</taxon>
        <taxon>Streptophyta</taxon>
        <taxon>Embryophyta</taxon>
        <taxon>Tracheophyta</taxon>
        <taxon>Spermatophyta</taxon>
        <taxon>Magnoliopsida</taxon>
        <taxon>eudicotyledons</taxon>
        <taxon>Gunneridae</taxon>
        <taxon>Pentapetalae</taxon>
        <taxon>rosids</taxon>
        <taxon>fabids</taxon>
        <taxon>Rosales</taxon>
        <taxon>Rosaceae</taxon>
        <taxon>Amygdaloideae</taxon>
        <taxon>Amygdaleae</taxon>
        <taxon>Prunus</taxon>
    </lineage>
</organism>
<keyword evidence="3" id="KW-1185">Reference proteome</keyword>
<proteinExistence type="predicted"/>
<evidence type="ECO:0000313" key="2">
    <source>
        <dbReference type="EMBL" id="KAI5323478.1"/>
    </source>
</evidence>
<protein>
    <recommendedName>
        <fullName evidence="4">Retrotransposon gag domain-containing protein</fullName>
    </recommendedName>
</protein>
<feature type="compositionally biased region" description="Basic residues" evidence="1">
    <location>
        <begin position="10"/>
        <end position="20"/>
    </location>
</feature>
<evidence type="ECO:0000313" key="3">
    <source>
        <dbReference type="Proteomes" id="UP001054821"/>
    </source>
</evidence>
<sequence>MDPKGGGVRRGTRQLSRRKGMGSSDRAGTAPSVLSTSLPECDDARVFTAGQRTMTVSEYEKTFYLSKYCLPLVEEEGKKCHLFTIGLKASIRVRDYLREAVTVLDHRVAAIMEATDLDSVPVEVLAKVVVLETALGLVQPEVLEDNCCQDLAGGVAPNVSGVVGTIPGLASRALLDAITVDSLDLFERIARCPLSIERSQQHRLQKQVCKVDYRRYHSLWRLCPVVGPDQCSQSRQQSAEGAW</sequence>
<feature type="region of interest" description="Disordered" evidence="1">
    <location>
        <begin position="1"/>
        <end position="36"/>
    </location>
</feature>
<gene>
    <name evidence="2" type="ORF">L3X38_032550</name>
</gene>
<dbReference type="Proteomes" id="UP001054821">
    <property type="component" value="Chromosome 6"/>
</dbReference>
<dbReference type="EMBL" id="JAJFAZ020000006">
    <property type="protein sequence ID" value="KAI5323478.1"/>
    <property type="molecule type" value="Genomic_DNA"/>
</dbReference>